<evidence type="ECO:0000313" key="2">
    <source>
        <dbReference type="EMBL" id="MDK2593967.1"/>
    </source>
</evidence>
<dbReference type="RefSeq" id="WP_284136238.1">
    <property type="nucleotide sequence ID" value="NZ_JASJUT010000001.1"/>
</dbReference>
<protein>
    <recommendedName>
        <fullName evidence="4">DUF202 domain-containing protein</fullName>
    </recommendedName>
</protein>
<comment type="caution">
    <text evidence="2">The sequence shown here is derived from an EMBL/GenBank/DDBJ whole genome shotgun (WGS) entry which is preliminary data.</text>
</comment>
<keyword evidence="1" id="KW-0472">Membrane</keyword>
<evidence type="ECO:0000313" key="3">
    <source>
        <dbReference type="Proteomes" id="UP001231915"/>
    </source>
</evidence>
<dbReference type="Proteomes" id="UP001231915">
    <property type="component" value="Unassembled WGS sequence"/>
</dbReference>
<accession>A0ABT7EFA6</accession>
<name>A0ABT7EFA6_9GAMM</name>
<gene>
    <name evidence="2" type="ORF">QNM18_02655</name>
</gene>
<keyword evidence="1" id="KW-1133">Transmembrane helix</keyword>
<reference evidence="2 3" key="1">
    <citation type="submission" date="2023-05" db="EMBL/GenBank/DDBJ databases">
        <title>Pseudoalteromonas ardens sp. nov., Pseudoalteromonas obscura sp. nov., and Pseudoalteromonas umbrosa sp. nov., isolated from the coral Montipora capitata.</title>
        <authorList>
            <person name="Thomas E.M."/>
            <person name="Smith E.M."/>
            <person name="Papke E."/>
            <person name="Shlafstein M.D."/>
            <person name="Oline D.K."/>
            <person name="Videau P."/>
            <person name="Saw J.H."/>
            <person name="Strangman W.K."/>
            <person name="Ushijima B."/>
        </authorList>
    </citation>
    <scope>NUCLEOTIDE SEQUENCE [LARGE SCALE GENOMIC DNA]</scope>
    <source>
        <strain evidence="2 3">P94</strain>
    </source>
</reference>
<organism evidence="2 3">
    <name type="scientific">Pseudoalteromonas obscura</name>
    <dbReference type="NCBI Taxonomy" id="3048491"/>
    <lineage>
        <taxon>Bacteria</taxon>
        <taxon>Pseudomonadati</taxon>
        <taxon>Pseudomonadota</taxon>
        <taxon>Gammaproteobacteria</taxon>
        <taxon>Alteromonadales</taxon>
        <taxon>Pseudoalteromonadaceae</taxon>
        <taxon>Pseudoalteromonas</taxon>
    </lineage>
</organism>
<feature type="transmembrane region" description="Helical" evidence="1">
    <location>
        <begin position="126"/>
        <end position="144"/>
    </location>
</feature>
<evidence type="ECO:0008006" key="4">
    <source>
        <dbReference type="Google" id="ProtNLM"/>
    </source>
</evidence>
<feature type="transmembrane region" description="Helical" evidence="1">
    <location>
        <begin position="100"/>
        <end position="120"/>
    </location>
</feature>
<feature type="transmembrane region" description="Helical" evidence="1">
    <location>
        <begin position="59"/>
        <end position="80"/>
    </location>
</feature>
<dbReference type="EMBL" id="JASJUT010000001">
    <property type="protein sequence ID" value="MDK2593967.1"/>
    <property type="molecule type" value="Genomic_DNA"/>
</dbReference>
<evidence type="ECO:0000256" key="1">
    <source>
        <dbReference type="SAM" id="Phobius"/>
    </source>
</evidence>
<keyword evidence="1" id="KW-0812">Transmembrane</keyword>
<proteinExistence type="predicted"/>
<sequence>MNENIPSGPEAKDALDAVRNSQQNILVEYTPPIWLRFTMSASYAAIFFGYGMTEHENNWALAIIAGTLLFALSCALYFYLYRLQGIKIRLFPRSKTAEKINVYATFGFAGLGFCSRFLRTEFGIDWAPYFCALAACIAMFWLLVKLPTGEVMVEDK</sequence>
<keyword evidence="3" id="KW-1185">Reference proteome</keyword>